<dbReference type="AlphaFoldDB" id="A0A1N6DR81"/>
<keyword evidence="1" id="KW-0812">Transmembrane</keyword>
<evidence type="ECO:0000313" key="2">
    <source>
        <dbReference type="EMBL" id="SIN73292.1"/>
    </source>
</evidence>
<reference evidence="3" key="1">
    <citation type="submission" date="2016-11" db="EMBL/GenBank/DDBJ databases">
        <authorList>
            <person name="Varghese N."/>
            <person name="Submissions S."/>
        </authorList>
    </citation>
    <scope>NUCLEOTIDE SEQUENCE [LARGE SCALE GENOMIC DNA]</scope>
    <source>
        <strain evidence="3">DSM 15292</strain>
    </source>
</reference>
<dbReference type="InterPro" id="IPR052712">
    <property type="entry name" value="Acid_resist_chaperone_HdeD"/>
</dbReference>
<protein>
    <submittedName>
        <fullName evidence="2">Uncharacterized membrane protein HdeD, DUF308 family</fullName>
    </submittedName>
</protein>
<dbReference type="RefSeq" id="WP_074223961.1">
    <property type="nucleotide sequence ID" value="NZ_FSRC01000001.1"/>
</dbReference>
<feature type="transmembrane region" description="Helical" evidence="1">
    <location>
        <begin position="7"/>
        <end position="26"/>
    </location>
</feature>
<name>A0A1N6DR81_9BACT</name>
<feature type="transmembrane region" description="Helical" evidence="1">
    <location>
        <begin position="146"/>
        <end position="168"/>
    </location>
</feature>
<keyword evidence="3" id="KW-1185">Reference proteome</keyword>
<dbReference type="EMBL" id="FSRC01000001">
    <property type="protein sequence ID" value="SIN73292.1"/>
    <property type="molecule type" value="Genomic_DNA"/>
</dbReference>
<dbReference type="GO" id="GO:0005886">
    <property type="term" value="C:plasma membrane"/>
    <property type="evidence" value="ECO:0007669"/>
    <property type="project" value="TreeGrafter"/>
</dbReference>
<feature type="transmembrane region" description="Helical" evidence="1">
    <location>
        <begin position="122"/>
        <end position="140"/>
    </location>
</feature>
<evidence type="ECO:0000256" key="1">
    <source>
        <dbReference type="SAM" id="Phobius"/>
    </source>
</evidence>
<dbReference type="OrthoDB" id="7059775at2"/>
<dbReference type="STRING" id="226505.SAMN05444394_1293"/>
<feature type="transmembrane region" description="Helical" evidence="1">
    <location>
        <begin position="90"/>
        <end position="110"/>
    </location>
</feature>
<feature type="transmembrane region" description="Helical" evidence="1">
    <location>
        <begin position="32"/>
        <end position="53"/>
    </location>
</feature>
<dbReference type="Pfam" id="PF03729">
    <property type="entry name" value="DUF308"/>
    <property type="match status" value="1"/>
</dbReference>
<evidence type="ECO:0000313" key="3">
    <source>
        <dbReference type="Proteomes" id="UP000185221"/>
    </source>
</evidence>
<dbReference type="InterPro" id="IPR005325">
    <property type="entry name" value="DUF308_memb"/>
</dbReference>
<organism evidence="2 3">
    <name type="scientific">Algoriphagus halophilus</name>
    <dbReference type="NCBI Taxonomy" id="226505"/>
    <lineage>
        <taxon>Bacteria</taxon>
        <taxon>Pseudomonadati</taxon>
        <taxon>Bacteroidota</taxon>
        <taxon>Cytophagia</taxon>
        <taxon>Cytophagales</taxon>
        <taxon>Cyclobacteriaceae</taxon>
        <taxon>Algoriphagus</taxon>
    </lineage>
</organism>
<sequence>MEFSNKYWWLGVLKGIVFIILAFFVFRHPLDTLLGLAIYIGISFLFTGIMEIIGSFTISKLAPKWGWILVGGILDLIFGIIFLSNPLISASTIPFVIGIWLMIRGIFLFVDSFGAKKSGVPNWGLMMIGGIIISIFGYSISFNMLMGVLTVTSWMGFGLLIIGLFSIIEGFGLKPKS</sequence>
<accession>A0A1N6DR81</accession>
<proteinExistence type="predicted"/>
<keyword evidence="1" id="KW-1133">Transmembrane helix</keyword>
<dbReference type="PANTHER" id="PTHR34989:SF1">
    <property type="entry name" value="PROTEIN HDED"/>
    <property type="match status" value="1"/>
</dbReference>
<feature type="transmembrane region" description="Helical" evidence="1">
    <location>
        <begin position="65"/>
        <end position="84"/>
    </location>
</feature>
<keyword evidence="1" id="KW-0472">Membrane</keyword>
<gene>
    <name evidence="2" type="ORF">SAMN05444394_1293</name>
</gene>
<dbReference type="PANTHER" id="PTHR34989">
    <property type="entry name" value="PROTEIN HDED"/>
    <property type="match status" value="1"/>
</dbReference>
<dbReference type="Proteomes" id="UP000185221">
    <property type="component" value="Unassembled WGS sequence"/>
</dbReference>